<protein>
    <submittedName>
        <fullName evidence="1">Uncharacterized protein</fullName>
    </submittedName>
</protein>
<accession>A0AC59EWY3</accession>
<name>A0AC59EWY3_9VIRU</name>
<dbReference type="EMBL" id="KC662249">
    <property type="protein sequence ID" value="AGM15477.1"/>
    <property type="molecule type" value="Genomic_DNA"/>
</dbReference>
<sequence>MFSKPHTEEDVITYCFNVWSETMVKYSQLHTLEDEIIWLKENCSDINLVKKIFDGCYQEQEFTYNIDNDNIDIPEDDDDDISSDSDEDEISADNEPRENTDSLYARIAELEKKNENLKLENEKLKKEHKDLWDLVYLSKW</sequence>
<dbReference type="Proteomes" id="UP000204225">
    <property type="component" value="Segment"/>
</dbReference>
<evidence type="ECO:0000313" key="1">
    <source>
        <dbReference type="EMBL" id="AGM15477.1"/>
    </source>
</evidence>
<reference evidence="1 2" key="1">
    <citation type="journal article" date="2013" name="Proc. Natl. Acad. Sci. U.S.A.">
        <title>Genome of Phaeocystis globosa virus PgV-16T highlights the common ancestry of the largest known DNA viruses infecting eukaryotes.</title>
        <authorList>
            <person name="Santini S."/>
            <person name="Jeudy S."/>
            <person name="Bartoli J."/>
            <person name="Poirot O."/>
            <person name="Lescot M."/>
            <person name="Abergel C."/>
            <person name="Barbe V."/>
            <person name="Wommack K.E."/>
            <person name="Noordeloos A.A."/>
            <person name="Brussaard C.P."/>
            <person name="Claverie J.M."/>
        </authorList>
    </citation>
    <scope>NUCLEOTIDE SEQUENCE [LARGE SCALE GENOMIC DNA]</scope>
    <source>
        <strain evidence="1 2">16T</strain>
    </source>
</reference>
<evidence type="ECO:0000313" key="2">
    <source>
        <dbReference type="Proteomes" id="UP000204225"/>
    </source>
</evidence>
<proteinExistence type="predicted"/>
<organism evidence="1 2">
    <name type="scientific">Phaeocystis globosa virus PgV-16T</name>
    <dbReference type="NCBI Taxonomy" id="3071227"/>
    <lineage>
        <taxon>Viruses</taxon>
        <taxon>Varidnaviria</taxon>
        <taxon>Bamfordvirae</taxon>
        <taxon>Nucleocytoviricota</taxon>
        <taxon>Megaviricetes</taxon>
        <taxon>Imitervirales</taxon>
        <taxon>Mesomimiviridae</taxon>
        <taxon>Tethysvirus</taxon>
        <taxon>Tethysvirus hollandense</taxon>
    </lineage>
</organism>
<keyword evidence="2" id="KW-1185">Reference proteome</keyword>
<gene>
    <name evidence="1" type="ORF">PGCG_00166</name>
</gene>